<dbReference type="InterPro" id="IPR013351">
    <property type="entry name" value="T3SS_TyeA-rel"/>
</dbReference>
<organism evidence="2 3">
    <name type="scientific">Pseudomonas emilianonis</name>
    <dbReference type="NCBI Taxonomy" id="2915812"/>
    <lineage>
        <taxon>Bacteria</taxon>
        <taxon>Pseudomonadati</taxon>
        <taxon>Pseudomonadota</taxon>
        <taxon>Gammaproteobacteria</taxon>
        <taxon>Pseudomonadales</taxon>
        <taxon>Pseudomonadaceae</taxon>
        <taxon>Pseudomonas</taxon>
    </lineage>
</organism>
<dbReference type="Gene3D" id="1.10.150.630">
    <property type="match status" value="1"/>
</dbReference>
<comment type="caution">
    <text evidence="2">The sequence shown here is derived from an EMBL/GenBank/DDBJ whole genome shotgun (WGS) entry which is preliminary data.</text>
</comment>
<name>A0ABT0EMT7_9PSED</name>
<sequence>MKVESLNDVQLIQRVEQPRVSAGQTAAAATEHDDIAQIFNQEVALNSQALNRRAMGVAVPAVEQLARIYDQLGHPAQETMASMSRRVRSQLMHKVSADKLLALTGGDPARAFVVLKHVAAQAQAEVRVSEEALAQEAIDRLRVRFKGEIQAGLNTAFALEQAAGNPQERQAVRSLYYASVVTRQSLATMMQSLLGLFGGDRFADGLNVMRRALADDIAAHSPSVPTAQLRTLLLGLQSCAQLGGALANCQALLQRLSTDEDSVSLLQRLLGYTATGVDSGEVLRLAEDLGGELAIGQLVSLNGLYPVIQRLPQSLWRDSRGRQEALHKFLLVMDEFTRVERGDAHIASELRGSA</sequence>
<accession>A0ABT0EMT7</accession>
<evidence type="ECO:0000313" key="2">
    <source>
        <dbReference type="EMBL" id="MCK1787035.1"/>
    </source>
</evidence>
<dbReference type="Pfam" id="PF07201">
    <property type="entry name" value="HrpJ"/>
    <property type="match status" value="1"/>
</dbReference>
<gene>
    <name evidence="2" type="primary">sctW</name>
    <name evidence="2" type="ORF">L9Z73_22620</name>
</gene>
<feature type="domain" description="Hypersensitivity response secretion-like HrpJ" evidence="1">
    <location>
        <begin position="42"/>
        <end position="196"/>
    </location>
</feature>
<dbReference type="Proteomes" id="UP001317085">
    <property type="component" value="Unassembled WGS sequence"/>
</dbReference>
<dbReference type="NCBIfam" id="TIGR02511">
    <property type="entry name" value="type_III_tyeA"/>
    <property type="match status" value="1"/>
</dbReference>
<protein>
    <submittedName>
        <fullName evidence="2">Type III secretion system gatekeeper subunit SctW</fullName>
    </submittedName>
</protein>
<dbReference type="InterPro" id="IPR010812">
    <property type="entry name" value="HrpJ-like"/>
</dbReference>
<evidence type="ECO:0000259" key="1">
    <source>
        <dbReference type="Pfam" id="PF07201"/>
    </source>
</evidence>
<dbReference type="NCBIfam" id="TIGR02568">
    <property type="entry name" value="LcrE"/>
    <property type="match status" value="1"/>
</dbReference>
<dbReference type="SUPFAM" id="SSF140591">
    <property type="entry name" value="Type III secretion system domain"/>
    <property type="match status" value="1"/>
</dbReference>
<dbReference type="RefSeq" id="WP_247405706.1">
    <property type="nucleotide sequence ID" value="NZ_JAKNRV010000287.1"/>
</dbReference>
<evidence type="ECO:0000313" key="3">
    <source>
        <dbReference type="Proteomes" id="UP001317085"/>
    </source>
</evidence>
<keyword evidence="3" id="KW-1185">Reference proteome</keyword>
<proteinExistence type="predicted"/>
<dbReference type="EMBL" id="JAKNRV010000287">
    <property type="protein sequence ID" value="MCK1787035.1"/>
    <property type="molecule type" value="Genomic_DNA"/>
</dbReference>
<reference evidence="2 3" key="1">
    <citation type="submission" date="2022-02" db="EMBL/GenBank/DDBJ databases">
        <title>Comparative genomics of the first Antarctic Pseudomonas spp. capable of biotransforming 2,4,6-Trinitrotoluene.</title>
        <authorList>
            <person name="Cabrera M.A."/>
            <person name="Marquez S.L."/>
            <person name="Perez-Donoso J.M."/>
        </authorList>
    </citation>
    <scope>NUCLEOTIDE SEQUENCE [LARGE SCALE GENOMIC DNA]</scope>
    <source>
        <strain evidence="2 3">TNT11</strain>
    </source>
</reference>
<dbReference type="InterPro" id="IPR013401">
    <property type="entry name" value="T3SS_LcrE"/>
</dbReference>